<dbReference type="EMBL" id="DSJL01000001">
    <property type="protein sequence ID" value="HEF64041.1"/>
    <property type="molecule type" value="Genomic_DNA"/>
</dbReference>
<reference evidence="1" key="1">
    <citation type="journal article" date="2020" name="mSystems">
        <title>Genome- and Community-Level Interaction Insights into Carbon Utilization and Element Cycling Functions of Hydrothermarchaeota in Hydrothermal Sediment.</title>
        <authorList>
            <person name="Zhou Z."/>
            <person name="Liu Y."/>
            <person name="Xu W."/>
            <person name="Pan J."/>
            <person name="Luo Z.H."/>
            <person name="Li M."/>
        </authorList>
    </citation>
    <scope>NUCLEOTIDE SEQUENCE [LARGE SCALE GENOMIC DNA]</scope>
    <source>
        <strain evidence="1">SpSt-222</strain>
    </source>
</reference>
<organism evidence="1">
    <name type="scientific">Thermomicrobium roseum</name>
    <dbReference type="NCBI Taxonomy" id="500"/>
    <lineage>
        <taxon>Bacteria</taxon>
        <taxon>Pseudomonadati</taxon>
        <taxon>Thermomicrobiota</taxon>
        <taxon>Thermomicrobia</taxon>
        <taxon>Thermomicrobiales</taxon>
        <taxon>Thermomicrobiaceae</taxon>
        <taxon>Thermomicrobium</taxon>
    </lineage>
</organism>
<comment type="caution">
    <text evidence="1">The sequence shown here is derived from an EMBL/GenBank/DDBJ whole genome shotgun (WGS) entry which is preliminary data.</text>
</comment>
<name>A0A7C2B5V8_THERO</name>
<proteinExistence type="predicted"/>
<sequence length="249" mass="27185">MSVKVAPVFPASAPLTRNPKVPQKYRAVLWEQYLLPTVAENVATLLGITVGFLPESIVGAYFERGKFPPQSGWALARFRVNLQGQEVPAYLLQPLAEALDWGAIGMRRPPATREAPSVGKDGVQLSEAQQGDLAAYHEVCNVVTCGVLARAWRAKLGRPLAILLDGVEAVTPAQFPAELEQGKWLILQASFGYSERPVKPAKGQSPQYEKQTVWLFVVPESLALAALWGAPDGREKDKTAWLASTGQWK</sequence>
<evidence type="ECO:0000313" key="1">
    <source>
        <dbReference type="EMBL" id="HEF64041.1"/>
    </source>
</evidence>
<gene>
    <name evidence="1" type="ORF">ENP47_00285</name>
</gene>
<dbReference type="AlphaFoldDB" id="A0A7C2B5V8"/>
<accession>A0A7C2B5V8</accession>
<protein>
    <submittedName>
        <fullName evidence="1">Uncharacterized protein</fullName>
    </submittedName>
</protein>